<reference evidence="1 2" key="1">
    <citation type="journal article" date="2022" name="DNA Res.">
        <title>Chromosomal-level genome assembly of the orchid tree Bauhinia variegata (Leguminosae; Cercidoideae) supports the allotetraploid origin hypothesis of Bauhinia.</title>
        <authorList>
            <person name="Zhong Y."/>
            <person name="Chen Y."/>
            <person name="Zheng D."/>
            <person name="Pang J."/>
            <person name="Liu Y."/>
            <person name="Luo S."/>
            <person name="Meng S."/>
            <person name="Qian L."/>
            <person name="Wei D."/>
            <person name="Dai S."/>
            <person name="Zhou R."/>
        </authorList>
    </citation>
    <scope>NUCLEOTIDE SEQUENCE [LARGE SCALE GENOMIC DNA]</scope>
    <source>
        <strain evidence="1">BV-YZ2020</strain>
    </source>
</reference>
<protein>
    <submittedName>
        <fullName evidence="1">Uncharacterized protein</fullName>
    </submittedName>
</protein>
<name>A0ACB9KHM3_BAUVA</name>
<sequence length="949" mass="105680">MYKSVVYQGEVVLGEVEIYPGENKNIDVKEIRISHFSQPSERCPPLAVLHTITSSGVCFKMESTSQTQDALFHLHSSCIRETKTAVMPLRGEEIHLVAMYSRSNDRPCFWGFIVASGLYNSCLVMLNLRCLGIVFDLDETLIVANTMRSFEDRIEALQRKISAEVDPQRISGMLAEVKRYQDDKSILKQYAENDQVVDNGKVIKIQSEIVPALSDSHQPIVRPLMRLQEKNIILTRINPQIRDTSVLVRLRPAWEDLRSYLTARGRKRFEVYVCTMAERDYALEMWRLLDPDSNLINSKELLDRIVCVKSGLKKSLFNVFQDGSCNPKMALVIDDRLKVWDEKDQSRVHVVPAFAPYYAPQAEASNSIPVLCVARNVACNVRGGFFKEFDDGLLQKIPQIAYEDDIKDIPTPPDVSNYLVSEDDPSATNGNRDTLPFDGMADAEVERRLKDAILASSTVPATTTNLDSRIASPLQYTMVSSSGSVPPPTQASVMPSATVQFSQPATLAKPIGQIVPSEPSLHSSPAREEGEVPESELDPDTRRRLLILQHGQDTRDHVSSDPPFPIRPPIQVSAPRVPSRGGWFPAEENMGPQEMNRGLPKEFPVDSEPLRIEKHRPHHPSFFPKVENSISSDRIIHESPRMPKEVYHRDERSRLNHTLSTYHSFSGDDIPLSRSSSSHRDLDSEMGRSLSQADTPAVALQDIALQCGTKLEFRSSLVASRELQFSIEAWFHGKRVGEGTGRTRREAQHKAAEDSIKHLADIYMSRAKADLGSTYGDSSGYPNANDNGYVNNVSLGNLSTPKESGSFSTVSQPSRLSDPRLEASKKPMGSISALKELCMMEGLGVSFQTQPAPGSANSAQKDEVHAQVEIDGQVFGKGIGLTWDEAKMQAADKALGTLRTMLGQCTQKRPDSPRSLQGLPNKRLKQEYPRSLQRIPSSARYPRNAPPVP</sequence>
<evidence type="ECO:0000313" key="2">
    <source>
        <dbReference type="Proteomes" id="UP000828941"/>
    </source>
</evidence>
<evidence type="ECO:0000313" key="1">
    <source>
        <dbReference type="EMBL" id="KAI4296698.1"/>
    </source>
</evidence>
<organism evidence="1 2">
    <name type="scientific">Bauhinia variegata</name>
    <name type="common">Purple orchid tree</name>
    <name type="synonym">Phanera variegata</name>
    <dbReference type="NCBI Taxonomy" id="167791"/>
    <lineage>
        <taxon>Eukaryota</taxon>
        <taxon>Viridiplantae</taxon>
        <taxon>Streptophyta</taxon>
        <taxon>Embryophyta</taxon>
        <taxon>Tracheophyta</taxon>
        <taxon>Spermatophyta</taxon>
        <taxon>Magnoliopsida</taxon>
        <taxon>eudicotyledons</taxon>
        <taxon>Gunneridae</taxon>
        <taxon>Pentapetalae</taxon>
        <taxon>rosids</taxon>
        <taxon>fabids</taxon>
        <taxon>Fabales</taxon>
        <taxon>Fabaceae</taxon>
        <taxon>Cercidoideae</taxon>
        <taxon>Cercideae</taxon>
        <taxon>Bauhiniinae</taxon>
        <taxon>Bauhinia</taxon>
    </lineage>
</organism>
<accession>A0ACB9KHM3</accession>
<keyword evidence="2" id="KW-1185">Reference proteome</keyword>
<dbReference type="EMBL" id="CM039439">
    <property type="protein sequence ID" value="KAI4296698.1"/>
    <property type="molecule type" value="Genomic_DNA"/>
</dbReference>
<gene>
    <name evidence="1" type="ORF">L6164_036638</name>
</gene>
<dbReference type="Proteomes" id="UP000828941">
    <property type="component" value="Chromosome 14"/>
</dbReference>
<proteinExistence type="predicted"/>
<comment type="caution">
    <text evidence="1">The sequence shown here is derived from an EMBL/GenBank/DDBJ whole genome shotgun (WGS) entry which is preliminary data.</text>
</comment>